<dbReference type="Pfam" id="PF01554">
    <property type="entry name" value="MatE"/>
    <property type="match status" value="2"/>
</dbReference>
<gene>
    <name evidence="11" type="primary">mepA_2</name>
    <name evidence="11" type="ORF">EHSB41UT_01490</name>
</gene>
<evidence type="ECO:0000256" key="3">
    <source>
        <dbReference type="ARBA" id="ARBA00022106"/>
    </source>
</evidence>
<dbReference type="InterPro" id="IPR051327">
    <property type="entry name" value="MATE_MepA_subfamily"/>
</dbReference>
<dbReference type="InterPro" id="IPR048279">
    <property type="entry name" value="MdtK-like"/>
</dbReference>
<dbReference type="PANTHER" id="PTHR43823:SF3">
    <property type="entry name" value="MULTIDRUG EXPORT PROTEIN MEPA"/>
    <property type="match status" value="1"/>
</dbReference>
<dbReference type="EMBL" id="FWPT01000003">
    <property type="protein sequence ID" value="SMA42807.1"/>
    <property type="molecule type" value="Genomic_DNA"/>
</dbReference>
<feature type="transmembrane region" description="Helical" evidence="10">
    <location>
        <begin position="95"/>
        <end position="119"/>
    </location>
</feature>
<feature type="transmembrane region" description="Helical" evidence="10">
    <location>
        <begin position="168"/>
        <end position="187"/>
    </location>
</feature>
<dbReference type="NCBIfam" id="TIGR00797">
    <property type="entry name" value="matE"/>
    <property type="match status" value="1"/>
</dbReference>
<dbReference type="Proteomes" id="UP000196573">
    <property type="component" value="Unassembled WGS sequence"/>
</dbReference>
<keyword evidence="8 10" id="KW-0472">Membrane</keyword>
<keyword evidence="9" id="KW-0046">Antibiotic resistance</keyword>
<proteinExistence type="inferred from homology"/>
<comment type="subcellular location">
    <subcellularLocation>
        <location evidence="1">Cell inner membrane</location>
        <topology evidence="1">Multi-pass membrane protein</topology>
    </subcellularLocation>
</comment>
<evidence type="ECO:0000313" key="11">
    <source>
        <dbReference type="EMBL" id="SMA42807.1"/>
    </source>
</evidence>
<protein>
    <recommendedName>
        <fullName evidence="3">Multidrug export protein MepA</fullName>
    </recommendedName>
</protein>
<dbReference type="OrthoDB" id="9806302at2"/>
<feature type="transmembrane region" description="Helical" evidence="10">
    <location>
        <begin position="317"/>
        <end position="340"/>
    </location>
</feature>
<keyword evidence="12" id="KW-1185">Reference proteome</keyword>
<dbReference type="GO" id="GO:0015297">
    <property type="term" value="F:antiporter activity"/>
    <property type="evidence" value="ECO:0007669"/>
    <property type="project" value="InterPro"/>
</dbReference>
<dbReference type="AlphaFoldDB" id="A0A1X7AHY7"/>
<dbReference type="RefSeq" id="WP_087108445.1">
    <property type="nucleotide sequence ID" value="NZ_CBCSCN010000009.1"/>
</dbReference>
<dbReference type="GO" id="GO:0042910">
    <property type="term" value="F:xenobiotic transmembrane transporter activity"/>
    <property type="evidence" value="ECO:0007669"/>
    <property type="project" value="InterPro"/>
</dbReference>
<evidence type="ECO:0000256" key="4">
    <source>
        <dbReference type="ARBA" id="ARBA00022448"/>
    </source>
</evidence>
<feature type="transmembrane region" description="Helical" evidence="10">
    <location>
        <begin position="360"/>
        <end position="382"/>
    </location>
</feature>
<evidence type="ECO:0000256" key="7">
    <source>
        <dbReference type="ARBA" id="ARBA00022989"/>
    </source>
</evidence>
<keyword evidence="6 10" id="KW-0812">Transmembrane</keyword>
<keyword evidence="7 10" id="KW-1133">Transmembrane helix</keyword>
<feature type="transmembrane region" description="Helical" evidence="10">
    <location>
        <begin position="139"/>
        <end position="156"/>
    </location>
</feature>
<dbReference type="CDD" id="cd13143">
    <property type="entry name" value="MATE_MepA_like"/>
    <property type="match status" value="1"/>
</dbReference>
<feature type="transmembrane region" description="Helical" evidence="10">
    <location>
        <begin position="270"/>
        <end position="297"/>
    </location>
</feature>
<evidence type="ECO:0000256" key="6">
    <source>
        <dbReference type="ARBA" id="ARBA00022692"/>
    </source>
</evidence>
<dbReference type="GO" id="GO:0046677">
    <property type="term" value="P:response to antibiotic"/>
    <property type="evidence" value="ECO:0007669"/>
    <property type="project" value="UniProtKB-KW"/>
</dbReference>
<accession>A0A1X7AHY7</accession>
<dbReference type="InterPro" id="IPR045070">
    <property type="entry name" value="MATE_MepA-like"/>
</dbReference>
<feature type="transmembrane region" description="Helical" evidence="10">
    <location>
        <begin position="21"/>
        <end position="39"/>
    </location>
</feature>
<evidence type="ECO:0000256" key="5">
    <source>
        <dbReference type="ARBA" id="ARBA00022475"/>
    </source>
</evidence>
<evidence type="ECO:0000256" key="1">
    <source>
        <dbReference type="ARBA" id="ARBA00004429"/>
    </source>
</evidence>
<feature type="transmembrane region" description="Helical" evidence="10">
    <location>
        <begin position="193"/>
        <end position="217"/>
    </location>
</feature>
<sequence>MSQAALTLNLGQDPVRKCFRHFLMPAITGMVIKSLYIVADIMFIGHSMGEDGLAAINLVLPYFSFMFAVAMMVGVGGAALMSIRFGEGREEEGKALFQQALTFITLVMVTLTAVTMIWIDEIVAAFGATGNLAPMAKDYVLSLTWFATPYAVGWVLSNFIRNDGNPKLVMNAMIASATLNVFLDWLFMMVFQWGMFGAGLATGLAQLALAGVQLLHFRNKSSRLKLRFAMPDFNAIKAILTTGLATLFMEGSVGIVIMVSNWILLSLGGALYLSVYTVALNCMWLLGLLVYGICQAVQPLVSFNHGANLHQRILDTLNLGMTLVVIVCGSFSVIAVLFPGQVVAAFVSNPSPEMVELGRWAMRLYGLAAIPTGINILMMTIYQSTARSKVSSTISLLRSLILPVAGLLLLPKLVDPSYVWANVLIADLLILQSSLFLLRKYRSLLRKEIQSRSGSGDDFPLTPAF</sequence>
<evidence type="ECO:0000256" key="10">
    <source>
        <dbReference type="SAM" id="Phobius"/>
    </source>
</evidence>
<reference evidence="11 12" key="1">
    <citation type="submission" date="2017-03" db="EMBL/GenBank/DDBJ databases">
        <authorList>
            <person name="Afonso C.L."/>
            <person name="Miller P.J."/>
            <person name="Scott M.A."/>
            <person name="Spackman E."/>
            <person name="Goraichik I."/>
            <person name="Dimitrov K.M."/>
            <person name="Suarez D.L."/>
            <person name="Swayne D.E."/>
        </authorList>
    </citation>
    <scope>NUCLEOTIDE SEQUENCE [LARGE SCALE GENOMIC DNA]</scope>
    <source>
        <strain evidence="11">SB41UT1</strain>
    </source>
</reference>
<keyword evidence="5" id="KW-1003">Cell membrane</keyword>
<dbReference type="PANTHER" id="PTHR43823">
    <property type="entry name" value="SPORULATION PROTEIN YKVU"/>
    <property type="match status" value="1"/>
</dbReference>
<feature type="transmembrane region" description="Helical" evidence="10">
    <location>
        <begin position="417"/>
        <end position="438"/>
    </location>
</feature>
<evidence type="ECO:0000256" key="9">
    <source>
        <dbReference type="ARBA" id="ARBA00023251"/>
    </source>
</evidence>
<evidence type="ECO:0000256" key="2">
    <source>
        <dbReference type="ARBA" id="ARBA00008417"/>
    </source>
</evidence>
<keyword evidence="4" id="KW-0813">Transport</keyword>
<feature type="transmembrane region" description="Helical" evidence="10">
    <location>
        <begin position="59"/>
        <end position="83"/>
    </location>
</feature>
<dbReference type="GO" id="GO:0005886">
    <property type="term" value="C:plasma membrane"/>
    <property type="evidence" value="ECO:0007669"/>
    <property type="project" value="UniProtKB-SubCell"/>
</dbReference>
<comment type="similarity">
    <text evidence="2">Belongs to the multi antimicrobial extrusion (MATE) (TC 2.A.66.1) family. MepA subfamily.</text>
</comment>
<organism evidence="11 12">
    <name type="scientific">Parendozoicomonas haliclonae</name>
    <dbReference type="NCBI Taxonomy" id="1960125"/>
    <lineage>
        <taxon>Bacteria</taxon>
        <taxon>Pseudomonadati</taxon>
        <taxon>Pseudomonadota</taxon>
        <taxon>Gammaproteobacteria</taxon>
        <taxon>Oceanospirillales</taxon>
        <taxon>Endozoicomonadaceae</taxon>
        <taxon>Parendozoicomonas</taxon>
    </lineage>
</organism>
<feature type="transmembrane region" description="Helical" evidence="10">
    <location>
        <begin position="394"/>
        <end position="411"/>
    </location>
</feature>
<dbReference type="PIRSF" id="PIRSF006603">
    <property type="entry name" value="DinF"/>
    <property type="match status" value="1"/>
</dbReference>
<evidence type="ECO:0000313" key="12">
    <source>
        <dbReference type="Proteomes" id="UP000196573"/>
    </source>
</evidence>
<evidence type="ECO:0000256" key="8">
    <source>
        <dbReference type="ARBA" id="ARBA00023136"/>
    </source>
</evidence>
<name>A0A1X7AHY7_9GAMM</name>
<dbReference type="InterPro" id="IPR002528">
    <property type="entry name" value="MATE_fam"/>
</dbReference>
<feature type="transmembrane region" description="Helical" evidence="10">
    <location>
        <begin position="238"/>
        <end position="264"/>
    </location>
</feature>